<feature type="region of interest" description="Disordered" evidence="1">
    <location>
        <begin position="132"/>
        <end position="154"/>
    </location>
</feature>
<protein>
    <submittedName>
        <fullName evidence="2">Uncharacterized protein</fullName>
    </submittedName>
</protein>
<organism evidence="2 3">
    <name type="scientific">Chloropicon roscoffensis</name>
    <dbReference type="NCBI Taxonomy" id="1461544"/>
    <lineage>
        <taxon>Eukaryota</taxon>
        <taxon>Viridiplantae</taxon>
        <taxon>Chlorophyta</taxon>
        <taxon>Chloropicophyceae</taxon>
        <taxon>Chloropicales</taxon>
        <taxon>Chloropicaceae</taxon>
        <taxon>Chloropicon</taxon>
    </lineage>
</organism>
<keyword evidence="3" id="KW-1185">Reference proteome</keyword>
<evidence type="ECO:0000313" key="2">
    <source>
        <dbReference type="EMBL" id="WZN62028.1"/>
    </source>
</evidence>
<accession>A0AAX4P7F3</accession>
<proteinExistence type="predicted"/>
<dbReference type="EMBL" id="CP151505">
    <property type="protein sequence ID" value="WZN62028.1"/>
    <property type="molecule type" value="Genomic_DNA"/>
</dbReference>
<evidence type="ECO:0000313" key="3">
    <source>
        <dbReference type="Proteomes" id="UP001472866"/>
    </source>
</evidence>
<name>A0AAX4P7F3_9CHLO</name>
<reference evidence="2 3" key="1">
    <citation type="submission" date="2024-03" db="EMBL/GenBank/DDBJ databases">
        <title>Complete genome sequence of the green alga Chloropicon roscoffensis RCC1871.</title>
        <authorList>
            <person name="Lemieux C."/>
            <person name="Pombert J.-F."/>
            <person name="Otis C."/>
            <person name="Turmel M."/>
        </authorList>
    </citation>
    <scope>NUCLEOTIDE SEQUENCE [LARGE SCALE GENOMIC DNA]</scope>
    <source>
        <strain evidence="2 3">RCC1871</strain>
    </source>
</reference>
<gene>
    <name evidence="2" type="ORF">HKI87_05g35640</name>
</gene>
<dbReference type="Proteomes" id="UP001472866">
    <property type="component" value="Chromosome 05"/>
</dbReference>
<sequence>MRVSKRAKRGHVSLATLSGSTTSDTERLSGTASDGDRECLEHRRFAGDHTAEDLRSICLMVAHEAKEESRRFREIAEHGWPQKAPREDEQEEDEEVRPREGDQPAGRGEGPSTSDHGGAVVLWEPHFRLRVRPKPVGRSAQDTNEDGEVTGGVGPGDGTCEVAAASADPLGSAELAEVIDALEVFAATRRGTGRYAADSRKLKLDIERIAKDVLPRLLLKLYANMDSFPTAANARRRPYEYGNFAKRMGDRYEGALCEIGKEVGIGRETVAKALEKFASKLEKDWGP</sequence>
<dbReference type="AlphaFoldDB" id="A0AAX4P7F3"/>
<feature type="compositionally biased region" description="Polar residues" evidence="1">
    <location>
        <begin position="15"/>
        <end position="32"/>
    </location>
</feature>
<feature type="region of interest" description="Disordered" evidence="1">
    <location>
        <begin position="1"/>
        <end position="37"/>
    </location>
</feature>
<evidence type="ECO:0000256" key="1">
    <source>
        <dbReference type="SAM" id="MobiDB-lite"/>
    </source>
</evidence>
<feature type="compositionally biased region" description="Basic residues" evidence="1">
    <location>
        <begin position="1"/>
        <end position="11"/>
    </location>
</feature>
<feature type="region of interest" description="Disordered" evidence="1">
    <location>
        <begin position="73"/>
        <end position="119"/>
    </location>
</feature>